<protein>
    <submittedName>
        <fullName evidence="4">Chromosome segregation protein SMC</fullName>
    </submittedName>
</protein>
<dbReference type="WBParaSite" id="TCNE_0000367201-mRNA-1">
    <property type="protein sequence ID" value="TCNE_0000367201-mRNA-1"/>
    <property type="gene ID" value="TCNE_0000367201"/>
</dbReference>
<feature type="coiled-coil region" evidence="1">
    <location>
        <begin position="36"/>
        <end position="102"/>
    </location>
</feature>
<keyword evidence="1" id="KW-0175">Coiled coil</keyword>
<proteinExistence type="predicted"/>
<reference evidence="4" key="1">
    <citation type="submission" date="2016-06" db="UniProtKB">
        <authorList>
            <consortium name="WormBaseParasite"/>
        </authorList>
    </citation>
    <scope>IDENTIFICATION</scope>
</reference>
<evidence type="ECO:0000313" key="4">
    <source>
        <dbReference type="WBParaSite" id="TCNE_0000367201-mRNA-1"/>
    </source>
</evidence>
<evidence type="ECO:0000256" key="2">
    <source>
        <dbReference type="SAM" id="MobiDB-lite"/>
    </source>
</evidence>
<evidence type="ECO:0000313" key="3">
    <source>
        <dbReference type="Proteomes" id="UP000050794"/>
    </source>
</evidence>
<name>A0A183U5A2_TOXCA</name>
<organism evidence="3 4">
    <name type="scientific">Toxocara canis</name>
    <name type="common">Canine roundworm</name>
    <dbReference type="NCBI Taxonomy" id="6265"/>
    <lineage>
        <taxon>Eukaryota</taxon>
        <taxon>Metazoa</taxon>
        <taxon>Ecdysozoa</taxon>
        <taxon>Nematoda</taxon>
        <taxon>Chromadorea</taxon>
        <taxon>Rhabditida</taxon>
        <taxon>Spirurina</taxon>
        <taxon>Ascaridomorpha</taxon>
        <taxon>Ascaridoidea</taxon>
        <taxon>Toxocaridae</taxon>
        <taxon>Toxocara</taxon>
    </lineage>
</organism>
<evidence type="ECO:0000256" key="1">
    <source>
        <dbReference type="SAM" id="Coils"/>
    </source>
</evidence>
<sequence length="131" mass="14759">LETLRREVALKNAHIETLCNDNAASNETILAINQHSKALSQKIRELEFEIEQVISASKTVEVTLEPARSDAATELANAEQRLRDNEDEKDSLNNTLFETKKEWNLLAGEFMSKRSDKNDPSHSVSVHLEVS</sequence>
<feature type="region of interest" description="Disordered" evidence="2">
    <location>
        <begin position="112"/>
        <end position="131"/>
    </location>
</feature>
<dbReference type="AlphaFoldDB" id="A0A183U5A2"/>
<accession>A0A183U5A2</accession>
<keyword evidence="3" id="KW-1185">Reference proteome</keyword>
<dbReference type="Proteomes" id="UP000050794">
    <property type="component" value="Unassembled WGS sequence"/>
</dbReference>